<dbReference type="STRING" id="7395.A0A1A9UHT1"/>
<keyword evidence="2" id="KW-1185">Reference proteome</keyword>
<dbReference type="EnsemblMetazoa" id="GAUT005310-RA">
    <property type="protein sequence ID" value="GAUT005310-PA"/>
    <property type="gene ID" value="GAUT005310"/>
</dbReference>
<evidence type="ECO:0000313" key="2">
    <source>
        <dbReference type="Proteomes" id="UP000078200"/>
    </source>
</evidence>
<sequence length="154" mass="16481">MNSTGNVVGATTLMMTTGINNNNNSAALGNNCNNSSNSANKMGVNKQTAYSEDEQFIDYPESSGTGAGTGVACNFNQKTNENRNNIINLRQQKSPVLNRRRSSSIATTLLSTDYSYNHGNATTAGNSAGATNQETNTTLTQTNTYTNARYVKFL</sequence>
<protein>
    <submittedName>
        <fullName evidence="1">Uncharacterized protein</fullName>
    </submittedName>
</protein>
<proteinExistence type="predicted"/>
<dbReference type="VEuPathDB" id="VectorBase:GAUT005310"/>
<dbReference type="Proteomes" id="UP000078200">
    <property type="component" value="Unassembled WGS sequence"/>
</dbReference>
<evidence type="ECO:0000313" key="1">
    <source>
        <dbReference type="EnsemblMetazoa" id="GAUT005310-PA"/>
    </source>
</evidence>
<accession>A0A1A9UHT1</accession>
<name>A0A1A9UHT1_GLOAU</name>
<dbReference type="AlphaFoldDB" id="A0A1A9UHT1"/>
<reference evidence="1" key="1">
    <citation type="submission" date="2020-05" db="UniProtKB">
        <authorList>
            <consortium name="EnsemblMetazoa"/>
        </authorList>
    </citation>
    <scope>IDENTIFICATION</scope>
    <source>
        <strain evidence="1">TTRI</strain>
    </source>
</reference>
<organism evidence="1 2">
    <name type="scientific">Glossina austeni</name>
    <name type="common">Savannah tsetse fly</name>
    <dbReference type="NCBI Taxonomy" id="7395"/>
    <lineage>
        <taxon>Eukaryota</taxon>
        <taxon>Metazoa</taxon>
        <taxon>Ecdysozoa</taxon>
        <taxon>Arthropoda</taxon>
        <taxon>Hexapoda</taxon>
        <taxon>Insecta</taxon>
        <taxon>Pterygota</taxon>
        <taxon>Neoptera</taxon>
        <taxon>Endopterygota</taxon>
        <taxon>Diptera</taxon>
        <taxon>Brachycera</taxon>
        <taxon>Muscomorpha</taxon>
        <taxon>Hippoboscoidea</taxon>
        <taxon>Glossinidae</taxon>
        <taxon>Glossina</taxon>
    </lineage>
</organism>